<evidence type="ECO:0000256" key="1">
    <source>
        <dbReference type="SAM" id="MobiDB-lite"/>
    </source>
</evidence>
<sequence>MECLLEPFTPFAAKVYIPYPGIDPLWKGRSIQRDDKKYRERVTPVIEENDKNWREASSEPQEGAGLEQDLDSY</sequence>
<accession>A0A1I7IE44</accession>
<evidence type="ECO:0000313" key="2">
    <source>
        <dbReference type="EMBL" id="SFU71201.1"/>
    </source>
</evidence>
<organism evidence="2 3">
    <name type="scientific">Nitrosospira multiformis</name>
    <dbReference type="NCBI Taxonomy" id="1231"/>
    <lineage>
        <taxon>Bacteria</taxon>
        <taxon>Pseudomonadati</taxon>
        <taxon>Pseudomonadota</taxon>
        <taxon>Betaproteobacteria</taxon>
        <taxon>Nitrosomonadales</taxon>
        <taxon>Nitrosomonadaceae</taxon>
        <taxon>Nitrosospira</taxon>
    </lineage>
</organism>
<feature type="region of interest" description="Disordered" evidence="1">
    <location>
        <begin position="48"/>
        <end position="73"/>
    </location>
</feature>
<dbReference type="AlphaFoldDB" id="A0A1I7IE44"/>
<feature type="compositionally biased region" description="Basic and acidic residues" evidence="1">
    <location>
        <begin position="48"/>
        <end position="57"/>
    </location>
</feature>
<gene>
    <name evidence="2" type="ORF">SAMN05216417_11844</name>
</gene>
<protein>
    <submittedName>
        <fullName evidence="2">Uncharacterized protein</fullName>
    </submittedName>
</protein>
<dbReference type="EMBL" id="FPBZ01000018">
    <property type="protein sequence ID" value="SFU71201.1"/>
    <property type="molecule type" value="Genomic_DNA"/>
</dbReference>
<reference evidence="2 3" key="1">
    <citation type="submission" date="2016-10" db="EMBL/GenBank/DDBJ databases">
        <authorList>
            <person name="de Groot N.N."/>
        </authorList>
    </citation>
    <scope>NUCLEOTIDE SEQUENCE [LARGE SCALE GENOMIC DNA]</scope>
    <source>
        <strain evidence="2 3">Nl14</strain>
    </source>
</reference>
<dbReference type="Proteomes" id="UP000182649">
    <property type="component" value="Unassembled WGS sequence"/>
</dbReference>
<proteinExistence type="predicted"/>
<name>A0A1I7IE44_9PROT</name>
<evidence type="ECO:0000313" key="3">
    <source>
        <dbReference type="Proteomes" id="UP000182649"/>
    </source>
</evidence>